<protein>
    <submittedName>
        <fullName evidence="2">Uncharacterized protein</fullName>
    </submittedName>
</protein>
<organism evidence="2 3">
    <name type="scientific">Malus domestica</name>
    <name type="common">Apple</name>
    <name type="synonym">Pyrus malus</name>
    <dbReference type="NCBI Taxonomy" id="3750"/>
    <lineage>
        <taxon>Eukaryota</taxon>
        <taxon>Viridiplantae</taxon>
        <taxon>Streptophyta</taxon>
        <taxon>Embryophyta</taxon>
        <taxon>Tracheophyta</taxon>
        <taxon>Spermatophyta</taxon>
        <taxon>Magnoliopsida</taxon>
        <taxon>eudicotyledons</taxon>
        <taxon>Gunneridae</taxon>
        <taxon>Pentapetalae</taxon>
        <taxon>rosids</taxon>
        <taxon>fabids</taxon>
        <taxon>Rosales</taxon>
        <taxon>Rosaceae</taxon>
        <taxon>Amygdaloideae</taxon>
        <taxon>Maleae</taxon>
        <taxon>Malus</taxon>
    </lineage>
</organism>
<gene>
    <name evidence="2" type="ORF">DVH24_016773</name>
</gene>
<comment type="caution">
    <text evidence="2">The sequence shown here is derived from an EMBL/GenBank/DDBJ whole genome shotgun (WGS) entry which is preliminary data.</text>
</comment>
<evidence type="ECO:0000313" key="3">
    <source>
        <dbReference type="Proteomes" id="UP000290289"/>
    </source>
</evidence>
<feature type="region of interest" description="Disordered" evidence="1">
    <location>
        <begin position="193"/>
        <end position="214"/>
    </location>
</feature>
<sequence>MYPSRGKISPWTPIRYWWAWPGKTLQSTSFSLAICLTATCQVSNDLCTLSLLKHLNLIGNPILCLPQKMKSLIMLETLLLDNCTNLKILPELPPRLKRLEAKYCTSLKRLRNLPNLGLFTKHLKPLQLFFMGAFFLCTSLPNQVLFRSLESLFWGCEHLVEVESLLNIKPLRNADIEMTRYTGLCSLKSISSTGVERSPSSQNNVVAGDVSMSA</sequence>
<dbReference type="EMBL" id="RDQH01000341">
    <property type="protein sequence ID" value="RXH73951.1"/>
    <property type="molecule type" value="Genomic_DNA"/>
</dbReference>
<dbReference type="Gene3D" id="3.80.10.10">
    <property type="entry name" value="Ribonuclease Inhibitor"/>
    <property type="match status" value="1"/>
</dbReference>
<dbReference type="Proteomes" id="UP000290289">
    <property type="component" value="Chromosome 15"/>
</dbReference>
<evidence type="ECO:0000313" key="2">
    <source>
        <dbReference type="EMBL" id="RXH73951.1"/>
    </source>
</evidence>
<dbReference type="SUPFAM" id="SSF52058">
    <property type="entry name" value="L domain-like"/>
    <property type="match status" value="1"/>
</dbReference>
<evidence type="ECO:0000256" key="1">
    <source>
        <dbReference type="SAM" id="MobiDB-lite"/>
    </source>
</evidence>
<dbReference type="AlphaFoldDB" id="A0A498HXN6"/>
<dbReference type="InterPro" id="IPR032675">
    <property type="entry name" value="LRR_dom_sf"/>
</dbReference>
<feature type="compositionally biased region" description="Polar residues" evidence="1">
    <location>
        <begin position="193"/>
        <end position="205"/>
    </location>
</feature>
<name>A0A498HXN6_MALDO</name>
<reference evidence="2 3" key="1">
    <citation type="submission" date="2018-10" db="EMBL/GenBank/DDBJ databases">
        <title>A high-quality apple genome assembly.</title>
        <authorList>
            <person name="Hu J."/>
        </authorList>
    </citation>
    <scope>NUCLEOTIDE SEQUENCE [LARGE SCALE GENOMIC DNA]</scope>
    <source>
        <strain evidence="3">cv. HFTH1</strain>
        <tissue evidence="2">Young leaf</tissue>
    </source>
</reference>
<proteinExistence type="predicted"/>
<keyword evidence="3" id="KW-1185">Reference proteome</keyword>
<accession>A0A498HXN6</accession>